<reference evidence="4" key="1">
    <citation type="submission" date="2020-11" db="EMBL/GenBank/DDBJ databases">
        <authorList>
            <person name="Tran Van P."/>
        </authorList>
    </citation>
    <scope>NUCLEOTIDE SEQUENCE</scope>
</reference>
<dbReference type="PANTHER" id="PTHR46121:SF1">
    <property type="entry name" value="STARD3 N-TERMINAL-LIKE PROTEIN"/>
    <property type="match status" value="1"/>
</dbReference>
<dbReference type="Gene3D" id="3.30.530.20">
    <property type="match status" value="1"/>
</dbReference>
<feature type="region of interest" description="Disordered" evidence="1">
    <location>
        <begin position="1"/>
        <end position="27"/>
    </location>
</feature>
<dbReference type="Proteomes" id="UP000678499">
    <property type="component" value="Unassembled WGS sequence"/>
</dbReference>
<dbReference type="Pfam" id="PF01852">
    <property type="entry name" value="START"/>
    <property type="match status" value="1"/>
</dbReference>
<keyword evidence="5" id="KW-1185">Reference proteome</keyword>
<protein>
    <recommendedName>
        <fullName evidence="3">START domain-containing protein</fullName>
    </recommendedName>
</protein>
<keyword evidence="2" id="KW-0472">Membrane</keyword>
<evidence type="ECO:0000313" key="4">
    <source>
        <dbReference type="EMBL" id="CAD7279114.1"/>
    </source>
</evidence>
<dbReference type="PANTHER" id="PTHR46121">
    <property type="entry name" value="STEROIDOGENIC ACUTE REGULATORY PROTEIN-LIKE"/>
    <property type="match status" value="1"/>
</dbReference>
<dbReference type="OrthoDB" id="74575at2759"/>
<dbReference type="SMART" id="SM00234">
    <property type="entry name" value="START"/>
    <property type="match status" value="1"/>
</dbReference>
<feature type="transmembrane region" description="Helical" evidence="2">
    <location>
        <begin position="51"/>
        <end position="74"/>
    </location>
</feature>
<keyword evidence="2" id="KW-1133">Transmembrane helix</keyword>
<evidence type="ECO:0000256" key="1">
    <source>
        <dbReference type="SAM" id="MobiDB-lite"/>
    </source>
</evidence>
<dbReference type="PRINTS" id="PR00978">
    <property type="entry name" value="STARPROTEIN"/>
</dbReference>
<dbReference type="AlphaFoldDB" id="A0A7R9GFL2"/>
<dbReference type="InterPro" id="IPR051869">
    <property type="entry name" value="STARD3"/>
</dbReference>
<dbReference type="InterPro" id="IPR000799">
    <property type="entry name" value="StAR-like"/>
</dbReference>
<evidence type="ECO:0000256" key="2">
    <source>
        <dbReference type="SAM" id="Phobius"/>
    </source>
</evidence>
<gene>
    <name evidence="4" type="ORF">NMOB1V02_LOCUS6797</name>
</gene>
<dbReference type="EMBL" id="OA883520">
    <property type="protein sequence ID" value="CAD7279114.1"/>
    <property type="molecule type" value="Genomic_DNA"/>
</dbReference>
<sequence>MFRPPQDPTLPVFNGGEGGGGGRGDVPWSNGGRWDEWGLLSRRHRQAQRRGIISCGLPCFCPIYLTTIMIPSVVANTLLLVSNLVVVDRLDSCDVSDLSSSNHTYPCYISPGSSLRNIPAAPGEITDENEIEEQLDSMALQFLQQAKDNQRQVVDLIESGGWEKTQIRDGIKLRRLFHTVHRRYVYLTELEVSIEIKTCFQVTIENSETQHEWNPGMKQVKTIHKINENTVLTHQVTSPELAGLISPREMLLLTQWSLLNDSSYLISYASTEWPEFKPNYDYVLAYNGPSGFLFVPLAGNRTRVLWLFNADLKYNSVPSSIINALAPSAVINYMKHWRQFLLSHLPS</sequence>
<dbReference type="GO" id="GO:0140284">
    <property type="term" value="C:endoplasmic reticulum-endosome membrane contact site"/>
    <property type="evidence" value="ECO:0007669"/>
    <property type="project" value="TreeGrafter"/>
</dbReference>
<dbReference type="SUPFAM" id="SSF55961">
    <property type="entry name" value="Bet v1-like"/>
    <property type="match status" value="1"/>
</dbReference>
<dbReference type="PROSITE" id="PS50848">
    <property type="entry name" value="START"/>
    <property type="match status" value="1"/>
</dbReference>
<dbReference type="GO" id="GO:0099044">
    <property type="term" value="P:vesicle tethering to endoplasmic reticulum"/>
    <property type="evidence" value="ECO:0007669"/>
    <property type="project" value="TreeGrafter"/>
</dbReference>
<dbReference type="GO" id="GO:0005789">
    <property type="term" value="C:endoplasmic reticulum membrane"/>
    <property type="evidence" value="ECO:0007669"/>
    <property type="project" value="TreeGrafter"/>
</dbReference>
<dbReference type="EMBL" id="CAJPEX010001483">
    <property type="protein sequence ID" value="CAG0919266.1"/>
    <property type="molecule type" value="Genomic_DNA"/>
</dbReference>
<feature type="compositionally biased region" description="Gly residues" evidence="1">
    <location>
        <begin position="15"/>
        <end position="24"/>
    </location>
</feature>
<dbReference type="GO" id="GO:0005765">
    <property type="term" value="C:lysosomal membrane"/>
    <property type="evidence" value="ECO:0007669"/>
    <property type="project" value="TreeGrafter"/>
</dbReference>
<evidence type="ECO:0000313" key="5">
    <source>
        <dbReference type="Proteomes" id="UP000678499"/>
    </source>
</evidence>
<dbReference type="InterPro" id="IPR002913">
    <property type="entry name" value="START_lipid-bd_dom"/>
</dbReference>
<organism evidence="4">
    <name type="scientific">Notodromas monacha</name>
    <dbReference type="NCBI Taxonomy" id="399045"/>
    <lineage>
        <taxon>Eukaryota</taxon>
        <taxon>Metazoa</taxon>
        <taxon>Ecdysozoa</taxon>
        <taxon>Arthropoda</taxon>
        <taxon>Crustacea</taxon>
        <taxon>Oligostraca</taxon>
        <taxon>Ostracoda</taxon>
        <taxon>Podocopa</taxon>
        <taxon>Podocopida</taxon>
        <taxon>Cypridocopina</taxon>
        <taxon>Cypridoidea</taxon>
        <taxon>Cyprididae</taxon>
        <taxon>Notodromas</taxon>
    </lineage>
</organism>
<dbReference type="GO" id="GO:0015485">
    <property type="term" value="F:cholesterol binding"/>
    <property type="evidence" value="ECO:0007669"/>
    <property type="project" value="TreeGrafter"/>
</dbReference>
<dbReference type="InterPro" id="IPR023393">
    <property type="entry name" value="START-like_dom_sf"/>
</dbReference>
<proteinExistence type="predicted"/>
<dbReference type="GO" id="GO:0030301">
    <property type="term" value="P:cholesterol transport"/>
    <property type="evidence" value="ECO:0007669"/>
    <property type="project" value="TreeGrafter"/>
</dbReference>
<accession>A0A7R9GFL2</accession>
<feature type="domain" description="START" evidence="3">
    <location>
        <begin position="203"/>
        <end position="346"/>
    </location>
</feature>
<dbReference type="GO" id="GO:0031902">
    <property type="term" value="C:late endosome membrane"/>
    <property type="evidence" value="ECO:0007669"/>
    <property type="project" value="TreeGrafter"/>
</dbReference>
<keyword evidence="2" id="KW-0812">Transmembrane</keyword>
<evidence type="ECO:0000259" key="3">
    <source>
        <dbReference type="PROSITE" id="PS50848"/>
    </source>
</evidence>
<name>A0A7R9GFL2_9CRUS</name>